<evidence type="ECO:0000313" key="2">
    <source>
        <dbReference type="EMBL" id="CAF4378934.1"/>
    </source>
</evidence>
<gene>
    <name evidence="2" type="ORF">FNK824_LOCUS43241</name>
    <name evidence="1" type="ORF">SEV965_LOCUS39756</name>
</gene>
<dbReference type="EMBL" id="CAJNOU010016735">
    <property type="protein sequence ID" value="CAF1575940.1"/>
    <property type="molecule type" value="Genomic_DNA"/>
</dbReference>
<dbReference type="Proteomes" id="UP000663889">
    <property type="component" value="Unassembled WGS sequence"/>
</dbReference>
<sequence length="106" mass="11953">LEQKNSSAITRTAYLQCMLVTYKENSLNNLIPLHTTLLASYERGLNQPTLINCVHEALSAALIMINIAQMNSSYDSKLTSLWSSLNDSKRQIFTTDKFQREINQAG</sequence>
<dbReference type="Proteomes" id="UP000663874">
    <property type="component" value="Unassembled WGS sequence"/>
</dbReference>
<protein>
    <submittedName>
        <fullName evidence="1">Uncharacterized protein</fullName>
    </submittedName>
</protein>
<proteinExistence type="predicted"/>
<evidence type="ECO:0000313" key="1">
    <source>
        <dbReference type="EMBL" id="CAF1575940.1"/>
    </source>
</evidence>
<feature type="non-terminal residue" evidence="1">
    <location>
        <position position="1"/>
    </location>
</feature>
<dbReference type="AlphaFoldDB" id="A0A815YZP4"/>
<name>A0A815YZP4_9BILA</name>
<reference evidence="1" key="1">
    <citation type="submission" date="2021-02" db="EMBL/GenBank/DDBJ databases">
        <authorList>
            <person name="Nowell W R."/>
        </authorList>
    </citation>
    <scope>NUCLEOTIDE SEQUENCE</scope>
</reference>
<accession>A0A815YZP4</accession>
<organism evidence="1 3">
    <name type="scientific">Rotaria sordida</name>
    <dbReference type="NCBI Taxonomy" id="392033"/>
    <lineage>
        <taxon>Eukaryota</taxon>
        <taxon>Metazoa</taxon>
        <taxon>Spiralia</taxon>
        <taxon>Gnathifera</taxon>
        <taxon>Rotifera</taxon>
        <taxon>Eurotatoria</taxon>
        <taxon>Bdelloidea</taxon>
        <taxon>Philodinida</taxon>
        <taxon>Philodinidae</taxon>
        <taxon>Rotaria</taxon>
    </lineage>
</organism>
<dbReference type="EMBL" id="CAJOBE010058361">
    <property type="protein sequence ID" value="CAF4378934.1"/>
    <property type="molecule type" value="Genomic_DNA"/>
</dbReference>
<comment type="caution">
    <text evidence="1">The sequence shown here is derived from an EMBL/GenBank/DDBJ whole genome shotgun (WGS) entry which is preliminary data.</text>
</comment>
<evidence type="ECO:0000313" key="3">
    <source>
        <dbReference type="Proteomes" id="UP000663889"/>
    </source>
</evidence>